<dbReference type="InterPro" id="IPR000014">
    <property type="entry name" value="PAS"/>
</dbReference>
<dbReference type="Gene3D" id="3.30.450.20">
    <property type="entry name" value="PAS domain"/>
    <property type="match status" value="1"/>
</dbReference>
<dbReference type="Pfam" id="PF08447">
    <property type="entry name" value="PAS_3"/>
    <property type="match status" value="1"/>
</dbReference>
<proteinExistence type="predicted"/>
<keyword evidence="11" id="KW-1185">Reference proteome</keyword>
<evidence type="ECO:0000313" key="11">
    <source>
        <dbReference type="Proteomes" id="UP001595887"/>
    </source>
</evidence>
<keyword evidence="7" id="KW-0067">ATP-binding</keyword>
<dbReference type="InterPro" id="IPR003018">
    <property type="entry name" value="GAF"/>
</dbReference>
<dbReference type="Proteomes" id="UP001595887">
    <property type="component" value="Unassembled WGS sequence"/>
</dbReference>
<protein>
    <recommendedName>
        <fullName evidence="2">histidine kinase</fullName>
        <ecNumber evidence="2">2.7.13.3</ecNumber>
    </recommendedName>
</protein>
<accession>A0ABV8RC71</accession>
<dbReference type="SUPFAM" id="SSF55781">
    <property type="entry name" value="GAF domain-like"/>
    <property type="match status" value="1"/>
</dbReference>
<gene>
    <name evidence="10" type="ORF">ACFOWX_00935</name>
</gene>
<dbReference type="Pfam" id="PF01590">
    <property type="entry name" value="GAF"/>
    <property type="match status" value="1"/>
</dbReference>
<dbReference type="Gene3D" id="3.30.450.40">
    <property type="match status" value="1"/>
</dbReference>
<dbReference type="CDD" id="cd00130">
    <property type="entry name" value="PAS"/>
    <property type="match status" value="1"/>
</dbReference>
<dbReference type="PANTHER" id="PTHR43102">
    <property type="entry name" value="SLR1143 PROTEIN"/>
    <property type="match status" value="1"/>
</dbReference>
<keyword evidence="4 10" id="KW-0808">Transferase</keyword>
<dbReference type="SMART" id="SM00065">
    <property type="entry name" value="GAF"/>
    <property type="match status" value="1"/>
</dbReference>
<evidence type="ECO:0000256" key="7">
    <source>
        <dbReference type="ARBA" id="ARBA00022840"/>
    </source>
</evidence>
<evidence type="ECO:0000256" key="5">
    <source>
        <dbReference type="ARBA" id="ARBA00022741"/>
    </source>
</evidence>
<feature type="domain" description="GAF" evidence="8">
    <location>
        <begin position="34"/>
        <end position="177"/>
    </location>
</feature>
<evidence type="ECO:0000256" key="6">
    <source>
        <dbReference type="ARBA" id="ARBA00022777"/>
    </source>
</evidence>
<evidence type="ECO:0000256" key="3">
    <source>
        <dbReference type="ARBA" id="ARBA00022553"/>
    </source>
</evidence>
<dbReference type="InterPro" id="IPR011102">
    <property type="entry name" value="Sig_transdc_His_kinase_HWE"/>
</dbReference>
<dbReference type="RefSeq" id="WP_381420579.1">
    <property type="nucleotide sequence ID" value="NZ_JBHSDH010000006.1"/>
</dbReference>
<dbReference type="InterPro" id="IPR036890">
    <property type="entry name" value="HATPase_C_sf"/>
</dbReference>
<dbReference type="InterPro" id="IPR035965">
    <property type="entry name" value="PAS-like_dom_sf"/>
</dbReference>
<evidence type="ECO:0000259" key="9">
    <source>
        <dbReference type="SMART" id="SM00911"/>
    </source>
</evidence>
<evidence type="ECO:0000259" key="8">
    <source>
        <dbReference type="SMART" id="SM00065"/>
    </source>
</evidence>
<keyword evidence="5" id="KW-0547">Nucleotide-binding</keyword>
<feature type="domain" description="Signal transduction histidine kinase HWE region" evidence="9">
    <location>
        <begin position="308"/>
        <end position="385"/>
    </location>
</feature>
<comment type="catalytic activity">
    <reaction evidence="1">
        <text>ATP + protein L-histidine = ADP + protein N-phospho-L-histidine.</text>
        <dbReference type="EC" id="2.7.13.3"/>
    </reaction>
</comment>
<evidence type="ECO:0000256" key="2">
    <source>
        <dbReference type="ARBA" id="ARBA00012438"/>
    </source>
</evidence>
<dbReference type="InterPro" id="IPR013655">
    <property type="entry name" value="PAS_fold_3"/>
</dbReference>
<dbReference type="SUPFAM" id="SSF55785">
    <property type="entry name" value="PYP-like sensor domain (PAS domain)"/>
    <property type="match status" value="1"/>
</dbReference>
<dbReference type="PANTHER" id="PTHR43102:SF2">
    <property type="entry name" value="GAF DOMAIN-CONTAINING PROTEIN"/>
    <property type="match status" value="1"/>
</dbReference>
<comment type="caution">
    <text evidence="10">The sequence shown here is derived from an EMBL/GenBank/DDBJ whole genome shotgun (WGS) entry which is preliminary data.</text>
</comment>
<evidence type="ECO:0000256" key="1">
    <source>
        <dbReference type="ARBA" id="ARBA00000085"/>
    </source>
</evidence>
<dbReference type="EMBL" id="JBHSDH010000006">
    <property type="protein sequence ID" value="MFC4290979.1"/>
    <property type="molecule type" value="Genomic_DNA"/>
</dbReference>
<dbReference type="GO" id="GO:0004673">
    <property type="term" value="F:protein histidine kinase activity"/>
    <property type="evidence" value="ECO:0007669"/>
    <property type="project" value="UniProtKB-EC"/>
</dbReference>
<evidence type="ECO:0000313" key="10">
    <source>
        <dbReference type="EMBL" id="MFC4290979.1"/>
    </source>
</evidence>
<dbReference type="Gene3D" id="3.30.565.10">
    <property type="entry name" value="Histidine kinase-like ATPase, C-terminal domain"/>
    <property type="match status" value="1"/>
</dbReference>
<keyword evidence="6 10" id="KW-0418">Kinase</keyword>
<dbReference type="SMART" id="SM00911">
    <property type="entry name" value="HWE_HK"/>
    <property type="match status" value="1"/>
</dbReference>
<organism evidence="10 11">
    <name type="scientific">Sphingorhabdus arenilitoris</name>
    <dbReference type="NCBI Taxonomy" id="1490041"/>
    <lineage>
        <taxon>Bacteria</taxon>
        <taxon>Pseudomonadati</taxon>
        <taxon>Pseudomonadota</taxon>
        <taxon>Alphaproteobacteria</taxon>
        <taxon>Sphingomonadales</taxon>
        <taxon>Sphingomonadaceae</taxon>
        <taxon>Sphingorhabdus</taxon>
    </lineage>
</organism>
<evidence type="ECO:0000256" key="4">
    <source>
        <dbReference type="ARBA" id="ARBA00022679"/>
    </source>
</evidence>
<dbReference type="EC" id="2.7.13.3" evidence="2"/>
<reference evidence="11" key="1">
    <citation type="journal article" date="2019" name="Int. J. Syst. Evol. Microbiol.">
        <title>The Global Catalogue of Microorganisms (GCM) 10K type strain sequencing project: providing services to taxonomists for standard genome sequencing and annotation.</title>
        <authorList>
            <consortium name="The Broad Institute Genomics Platform"/>
            <consortium name="The Broad Institute Genome Sequencing Center for Infectious Disease"/>
            <person name="Wu L."/>
            <person name="Ma J."/>
        </authorList>
    </citation>
    <scope>NUCLEOTIDE SEQUENCE [LARGE SCALE GENOMIC DNA]</scope>
    <source>
        <strain evidence="11">CECT 8531</strain>
    </source>
</reference>
<keyword evidence="3" id="KW-0597">Phosphoprotein</keyword>
<dbReference type="InterPro" id="IPR029016">
    <property type="entry name" value="GAF-like_dom_sf"/>
</dbReference>
<dbReference type="Pfam" id="PF07536">
    <property type="entry name" value="HWE_HK"/>
    <property type="match status" value="1"/>
</dbReference>
<sequence length="493" mass="55335">MTSQQNDKSLASSNCIEEATRLQVLDDYHILDTDPDIAFDRITKLASDIFDVPIALVSMVDEGRQWFKSAIGLEDRETPRDIAFCDHTIRNNEPMIVPDARADERFSTNPLVTGAPKIRFYAGAPLQTNDGHTLGTLCIIDNRLRHDFGDRQMEQLQDLADIVMAELDLRKTILERDQLQRMLDKALNYANVAVWELDTTTDQVKWAGAAAEIWGSDVSEALVSGDDAFERIVKEDLGQVQAAIEAARQSDQSYSAEFRINHPEKGMRWLAGHGNFDMNDGVALLSGVNFDITEVKQQQALSELLTRELHHRMRNLFATMRAIITLTRQASTSIEDYIERVEGRLKALHRAQSVLLNADFLSGSIHALMKEMSDAYPRIKWQGEQHSLSENAMVALSLILNELATNAVKYGALSNRAGGVKFDWTVSTTADDGTQELQFVWQEHDGPPIKNPPSKSSFGTQLIERSVRDNLGGRLERDWNIQGLICRIAMPLK</sequence>
<name>A0ABV8RC71_9SPHN</name>